<dbReference type="RefSeq" id="WP_200275173.1">
    <property type="nucleotide sequence ID" value="NZ_JAENII010000001.1"/>
</dbReference>
<dbReference type="Pfam" id="PF00672">
    <property type="entry name" value="HAMP"/>
    <property type="match status" value="1"/>
</dbReference>
<dbReference type="Gene3D" id="6.10.340.10">
    <property type="match status" value="1"/>
</dbReference>
<dbReference type="GO" id="GO:0004016">
    <property type="term" value="F:adenylate cyclase activity"/>
    <property type="evidence" value="ECO:0007669"/>
    <property type="project" value="UniProtKB-ARBA"/>
</dbReference>
<keyword evidence="1" id="KW-0472">Membrane</keyword>
<evidence type="ECO:0000259" key="3">
    <source>
        <dbReference type="PROSITE" id="PS50885"/>
    </source>
</evidence>
<dbReference type="Gene3D" id="3.30.70.1230">
    <property type="entry name" value="Nucleotide cyclase"/>
    <property type="match status" value="1"/>
</dbReference>
<dbReference type="SMART" id="SM00044">
    <property type="entry name" value="CYCc"/>
    <property type="match status" value="1"/>
</dbReference>
<accession>A0A934VE16</accession>
<dbReference type="PROSITE" id="PS50125">
    <property type="entry name" value="GUANYLATE_CYCLASE_2"/>
    <property type="match status" value="1"/>
</dbReference>
<evidence type="ECO:0000313" key="4">
    <source>
        <dbReference type="EMBL" id="MBK1825497.1"/>
    </source>
</evidence>
<dbReference type="CDD" id="cd06225">
    <property type="entry name" value="HAMP"/>
    <property type="match status" value="1"/>
</dbReference>
<dbReference type="PROSITE" id="PS50885">
    <property type="entry name" value="HAMP"/>
    <property type="match status" value="1"/>
</dbReference>
<dbReference type="Pfam" id="PF00211">
    <property type="entry name" value="Guanylate_cyc"/>
    <property type="match status" value="1"/>
</dbReference>
<name>A0A934VE16_9BACT</name>
<dbReference type="Proteomes" id="UP000658278">
    <property type="component" value="Unassembled WGS sequence"/>
</dbReference>
<sequence>MKIRTKLFLALVLVVAGGTAGTLVLAERQFQSWVRTQVLESFERDIGRLLESRQERLAEVREVAMKLAKHDVVARTIKSERSQVSEEDREAMQLAYTQAIRPMRGLRGQTAGREGSEGQAERPPLELPLMGVVGLDGDRVFLSRKRGRLAASWKDAGEHFAATEGEALQVVGYGLVDDRDPGEGRVKEVVVTPVEVDGEWAGWFFLGRDAGSREERVLAKFGARESWTGLWVDGEWFAEGVDPSLSSMIEKRLDGRLIESMDPVVFRWQDEPYLLLARELNPESPLGRGAQVAVFSLARLDDAVEHLRWGVALLGVATLLLTILVAWWLSRRFSGPILRLVEATQKVREGRLDWKVPVTGTDEFATLATDFNRMTEDLSLKEKYHDLLGKTSDPVVARRLTEGSMSLGGELRHAAVVFCDIRGFTAMTDGMAPSDVIHMLNHHMTAMTRVIHAHGGVVDKFVGDLVMGVFGAPVSREDDVARAAACATGMIRARAELNGAMGEPVEIGVGLAAGEIVSGLMGSEDRLNYTVLGDRVNLAARLCSLAGSGEVLVDEQTAELLGEDVAKEPRGTMEVRGFRSAVGIWSLVVEADG</sequence>
<dbReference type="GO" id="GO:0035556">
    <property type="term" value="P:intracellular signal transduction"/>
    <property type="evidence" value="ECO:0007669"/>
    <property type="project" value="InterPro"/>
</dbReference>
<proteinExistence type="predicted"/>
<organism evidence="4 5">
    <name type="scientific">Haloferula rosea</name>
    <dbReference type="NCBI Taxonomy" id="490093"/>
    <lineage>
        <taxon>Bacteria</taxon>
        <taxon>Pseudomonadati</taxon>
        <taxon>Verrucomicrobiota</taxon>
        <taxon>Verrucomicrobiia</taxon>
        <taxon>Verrucomicrobiales</taxon>
        <taxon>Verrucomicrobiaceae</taxon>
        <taxon>Haloferula</taxon>
    </lineage>
</organism>
<dbReference type="SUPFAM" id="SSF55073">
    <property type="entry name" value="Nucleotide cyclase"/>
    <property type="match status" value="1"/>
</dbReference>
<dbReference type="InterPro" id="IPR029787">
    <property type="entry name" value="Nucleotide_cyclase"/>
</dbReference>
<gene>
    <name evidence="4" type="ORF">JIN81_00575</name>
</gene>
<dbReference type="SMART" id="SM00304">
    <property type="entry name" value="HAMP"/>
    <property type="match status" value="1"/>
</dbReference>
<dbReference type="PANTHER" id="PTHR43081:SF1">
    <property type="entry name" value="ADENYLATE CYCLASE, TERMINAL-DIFFERENTIATION SPECIFIC"/>
    <property type="match status" value="1"/>
</dbReference>
<dbReference type="PANTHER" id="PTHR43081">
    <property type="entry name" value="ADENYLATE CYCLASE, TERMINAL-DIFFERENTIATION SPECIFIC-RELATED"/>
    <property type="match status" value="1"/>
</dbReference>
<reference evidence="4" key="1">
    <citation type="submission" date="2021-01" db="EMBL/GenBank/DDBJ databases">
        <title>Modified the classification status of verrucomicrobia.</title>
        <authorList>
            <person name="Feng X."/>
        </authorList>
    </citation>
    <scope>NUCLEOTIDE SEQUENCE</scope>
    <source>
        <strain evidence="4">KCTC 22201</strain>
    </source>
</reference>
<evidence type="ECO:0000313" key="5">
    <source>
        <dbReference type="Proteomes" id="UP000658278"/>
    </source>
</evidence>
<keyword evidence="1" id="KW-1133">Transmembrane helix</keyword>
<dbReference type="GO" id="GO:0016020">
    <property type="term" value="C:membrane"/>
    <property type="evidence" value="ECO:0007669"/>
    <property type="project" value="InterPro"/>
</dbReference>
<feature type="domain" description="HAMP" evidence="3">
    <location>
        <begin position="331"/>
        <end position="383"/>
    </location>
</feature>
<protein>
    <submittedName>
        <fullName evidence="4">HAMP domain-containing protein</fullName>
    </submittedName>
</protein>
<comment type="caution">
    <text evidence="4">The sequence shown here is derived from an EMBL/GenBank/DDBJ whole genome shotgun (WGS) entry which is preliminary data.</text>
</comment>
<dbReference type="EMBL" id="JAENII010000001">
    <property type="protein sequence ID" value="MBK1825497.1"/>
    <property type="molecule type" value="Genomic_DNA"/>
</dbReference>
<keyword evidence="5" id="KW-1185">Reference proteome</keyword>
<dbReference type="SUPFAM" id="SSF158472">
    <property type="entry name" value="HAMP domain-like"/>
    <property type="match status" value="1"/>
</dbReference>
<evidence type="ECO:0000256" key="1">
    <source>
        <dbReference type="SAM" id="Phobius"/>
    </source>
</evidence>
<feature type="domain" description="Guanylate cyclase" evidence="2">
    <location>
        <begin position="415"/>
        <end position="543"/>
    </location>
</feature>
<dbReference type="AlphaFoldDB" id="A0A934VE16"/>
<dbReference type="InterPro" id="IPR003660">
    <property type="entry name" value="HAMP_dom"/>
</dbReference>
<keyword evidence="1" id="KW-0812">Transmembrane</keyword>
<feature type="transmembrane region" description="Helical" evidence="1">
    <location>
        <begin position="309"/>
        <end position="329"/>
    </location>
</feature>
<evidence type="ECO:0000259" key="2">
    <source>
        <dbReference type="PROSITE" id="PS50125"/>
    </source>
</evidence>
<dbReference type="InterPro" id="IPR050697">
    <property type="entry name" value="Adenylyl/Guanylyl_Cyclase_3/4"/>
</dbReference>
<dbReference type="InterPro" id="IPR001054">
    <property type="entry name" value="A/G_cyclase"/>
</dbReference>
<dbReference type="CDD" id="cd07302">
    <property type="entry name" value="CHD"/>
    <property type="match status" value="1"/>
</dbReference>
<dbReference type="GO" id="GO:0009190">
    <property type="term" value="P:cyclic nucleotide biosynthetic process"/>
    <property type="evidence" value="ECO:0007669"/>
    <property type="project" value="InterPro"/>
</dbReference>